<evidence type="ECO:0000256" key="1">
    <source>
        <dbReference type="SAM" id="Phobius"/>
    </source>
</evidence>
<dbReference type="OrthoDB" id="282550at2"/>
<feature type="transmembrane region" description="Helical" evidence="1">
    <location>
        <begin position="102"/>
        <end position="123"/>
    </location>
</feature>
<reference evidence="2 3" key="1">
    <citation type="submission" date="2019-02" db="EMBL/GenBank/DDBJ databases">
        <title>Deep-cultivation of Planctomycetes and their phenomic and genomic characterization uncovers novel biology.</title>
        <authorList>
            <person name="Wiegand S."/>
            <person name="Jogler M."/>
            <person name="Boedeker C."/>
            <person name="Pinto D."/>
            <person name="Vollmers J."/>
            <person name="Rivas-Marin E."/>
            <person name="Kohn T."/>
            <person name="Peeters S.H."/>
            <person name="Heuer A."/>
            <person name="Rast P."/>
            <person name="Oberbeckmann S."/>
            <person name="Bunk B."/>
            <person name="Jeske O."/>
            <person name="Meyerdierks A."/>
            <person name="Storesund J.E."/>
            <person name="Kallscheuer N."/>
            <person name="Luecker S."/>
            <person name="Lage O.M."/>
            <person name="Pohl T."/>
            <person name="Merkel B.J."/>
            <person name="Hornburger P."/>
            <person name="Mueller R.-W."/>
            <person name="Bruemmer F."/>
            <person name="Labrenz M."/>
            <person name="Spormann A.M."/>
            <person name="Op Den Camp H."/>
            <person name="Overmann J."/>
            <person name="Amann R."/>
            <person name="Jetten M.S.M."/>
            <person name="Mascher T."/>
            <person name="Medema M.H."/>
            <person name="Devos D.P."/>
            <person name="Kaster A.-K."/>
            <person name="Ovreas L."/>
            <person name="Rohde M."/>
            <person name="Galperin M.Y."/>
            <person name="Jogler C."/>
        </authorList>
    </citation>
    <scope>NUCLEOTIDE SEQUENCE [LARGE SCALE GENOMIC DNA]</scope>
    <source>
        <strain evidence="2 3">Pla22</strain>
    </source>
</reference>
<keyword evidence="1" id="KW-1133">Transmembrane helix</keyword>
<keyword evidence="1" id="KW-0812">Transmembrane</keyword>
<dbReference type="EMBL" id="SJPI01000001">
    <property type="protein sequence ID" value="TWT54357.1"/>
    <property type="molecule type" value="Genomic_DNA"/>
</dbReference>
<feature type="transmembrane region" description="Helical" evidence="1">
    <location>
        <begin position="129"/>
        <end position="151"/>
    </location>
</feature>
<keyword evidence="3" id="KW-1185">Reference proteome</keyword>
<evidence type="ECO:0000313" key="3">
    <source>
        <dbReference type="Proteomes" id="UP000316598"/>
    </source>
</evidence>
<proteinExistence type="predicted"/>
<protein>
    <submittedName>
        <fullName evidence="2">Uncharacterized protein</fullName>
    </submittedName>
</protein>
<feature type="transmembrane region" description="Helical" evidence="1">
    <location>
        <begin position="6"/>
        <end position="28"/>
    </location>
</feature>
<gene>
    <name evidence="2" type="ORF">Pla22_20040</name>
</gene>
<organism evidence="2 3">
    <name type="scientific">Rubripirellula amarantea</name>
    <dbReference type="NCBI Taxonomy" id="2527999"/>
    <lineage>
        <taxon>Bacteria</taxon>
        <taxon>Pseudomonadati</taxon>
        <taxon>Planctomycetota</taxon>
        <taxon>Planctomycetia</taxon>
        <taxon>Pirellulales</taxon>
        <taxon>Pirellulaceae</taxon>
        <taxon>Rubripirellula</taxon>
    </lineage>
</organism>
<feature type="transmembrane region" description="Helical" evidence="1">
    <location>
        <begin position="163"/>
        <end position="180"/>
    </location>
</feature>
<evidence type="ECO:0000313" key="2">
    <source>
        <dbReference type="EMBL" id="TWT54357.1"/>
    </source>
</evidence>
<comment type="caution">
    <text evidence="2">The sequence shown here is derived from an EMBL/GenBank/DDBJ whole genome shotgun (WGS) entry which is preliminary data.</text>
</comment>
<dbReference type="Proteomes" id="UP000316598">
    <property type="component" value="Unassembled WGS sequence"/>
</dbReference>
<accession>A0A5C5WUF2</accession>
<dbReference type="AlphaFoldDB" id="A0A5C5WUF2"/>
<sequence>MTVFDLWLPIVLSGLATHVLSSISWMVMPHHKPEWIKMPAEDEVQGLIEAKGIPAGQYMFPFASSPEEMQSPEFKRKQGQCKGMLVLWQTPLNMGVAIAKTFSFFMIAAFVIGYLASLALPAGESFSPVIQFVTTAGLLAHCSAHFPHVFWFRRRIAMELVDGVVYAFVTGLLFALLWPAA</sequence>
<dbReference type="RefSeq" id="WP_146514416.1">
    <property type="nucleotide sequence ID" value="NZ_SJPI01000001.1"/>
</dbReference>
<name>A0A5C5WUF2_9BACT</name>
<keyword evidence="1" id="KW-0472">Membrane</keyword>